<dbReference type="RefSeq" id="WP_394310697.1">
    <property type="nucleotide sequence ID" value="NZ_JASKMA010000008.1"/>
</dbReference>
<reference evidence="1 2" key="1">
    <citation type="submission" date="2023-05" db="EMBL/GenBank/DDBJ databases">
        <title>Streptomyces fuscus sp. nov., a brown-black pigment producing actinomyces isolated from dry sand of Sea duck farm.</title>
        <authorList>
            <person name="Xie J."/>
            <person name="Shen N."/>
        </authorList>
    </citation>
    <scope>NUCLEOTIDE SEQUENCE [LARGE SCALE GENOMIC DNA]</scope>
    <source>
        <strain evidence="1 2">CGMCC 4.1745</strain>
    </source>
</reference>
<sequence>MPLYEHVPTEAAFAPGSGQAFEEKLTPDMTGFFALSETHLSREESEILCGWTVLVPFSLDEEIWLPIESDDHESMVAGAPQVLPLAEKLAAVIELPAETPATCDNLDLSTWFSHPVKELAATRTGLWTKDLDTAFYVALFLRAAQHSIRRGCPIVCT</sequence>
<organism evidence="1 2">
    <name type="scientific">Streptomyces lusitanus</name>
    <dbReference type="NCBI Taxonomy" id="68232"/>
    <lineage>
        <taxon>Bacteria</taxon>
        <taxon>Bacillati</taxon>
        <taxon>Actinomycetota</taxon>
        <taxon>Actinomycetes</taxon>
        <taxon>Kitasatosporales</taxon>
        <taxon>Streptomycetaceae</taxon>
        <taxon>Streptomyces</taxon>
    </lineage>
</organism>
<evidence type="ECO:0008006" key="3">
    <source>
        <dbReference type="Google" id="ProtNLM"/>
    </source>
</evidence>
<evidence type="ECO:0000313" key="2">
    <source>
        <dbReference type="Proteomes" id="UP001249760"/>
    </source>
</evidence>
<comment type="caution">
    <text evidence="1">The sequence shown here is derived from an EMBL/GenBank/DDBJ whole genome shotgun (WGS) entry which is preliminary data.</text>
</comment>
<proteinExistence type="predicted"/>
<name>A0ABU3JR31_9ACTN</name>
<evidence type="ECO:0000313" key="1">
    <source>
        <dbReference type="EMBL" id="MDT6984392.1"/>
    </source>
</evidence>
<dbReference type="Proteomes" id="UP001249760">
    <property type="component" value="Unassembled WGS sequence"/>
</dbReference>
<accession>A0ABU3JR31</accession>
<gene>
    <name evidence="1" type="ORF">QNO04_13075</name>
</gene>
<keyword evidence="2" id="KW-1185">Reference proteome</keyword>
<protein>
    <recommendedName>
        <fullName evidence="3">Antirestriction protein</fullName>
    </recommendedName>
</protein>
<dbReference type="EMBL" id="JASKMA010000008">
    <property type="protein sequence ID" value="MDT6984392.1"/>
    <property type="molecule type" value="Genomic_DNA"/>
</dbReference>